<protein>
    <submittedName>
        <fullName evidence="2">Uncharacterized protein</fullName>
    </submittedName>
</protein>
<name>A0A8X6L8W6_TRICU</name>
<accession>A0A8X6L8W6</accession>
<dbReference type="EMBL" id="BMAO01024843">
    <property type="protein sequence ID" value="GFQ98133.1"/>
    <property type="molecule type" value="Genomic_DNA"/>
</dbReference>
<proteinExistence type="predicted"/>
<organism evidence="2 3">
    <name type="scientific">Trichonephila clavata</name>
    <name type="common">Joro spider</name>
    <name type="synonym">Nephila clavata</name>
    <dbReference type="NCBI Taxonomy" id="2740835"/>
    <lineage>
        <taxon>Eukaryota</taxon>
        <taxon>Metazoa</taxon>
        <taxon>Ecdysozoa</taxon>
        <taxon>Arthropoda</taxon>
        <taxon>Chelicerata</taxon>
        <taxon>Arachnida</taxon>
        <taxon>Araneae</taxon>
        <taxon>Araneomorphae</taxon>
        <taxon>Entelegynae</taxon>
        <taxon>Araneoidea</taxon>
        <taxon>Nephilidae</taxon>
        <taxon>Trichonephila</taxon>
    </lineage>
</organism>
<dbReference type="AlphaFoldDB" id="A0A8X6L8W6"/>
<dbReference type="Proteomes" id="UP000887116">
    <property type="component" value="Unassembled WGS sequence"/>
</dbReference>
<feature type="region of interest" description="Disordered" evidence="1">
    <location>
        <begin position="1"/>
        <end position="94"/>
    </location>
</feature>
<sequence>MQHSKVKQPMVAEDDGGGPGRDETCAAAAYSVKPTAEEDTMIPMRRGPGAVAASSRRQMRHGGPGRGGPAAAVDSRQRRPRDPGRWRPGAAASR</sequence>
<feature type="compositionally biased region" description="Basic and acidic residues" evidence="1">
    <location>
        <begin position="75"/>
        <end position="85"/>
    </location>
</feature>
<keyword evidence="3" id="KW-1185">Reference proteome</keyword>
<gene>
    <name evidence="2" type="ORF">TNCT_247151</name>
</gene>
<evidence type="ECO:0000313" key="2">
    <source>
        <dbReference type="EMBL" id="GFQ98133.1"/>
    </source>
</evidence>
<reference evidence="2" key="1">
    <citation type="submission" date="2020-07" db="EMBL/GenBank/DDBJ databases">
        <title>Multicomponent nature underlies the extraordinary mechanical properties of spider dragline silk.</title>
        <authorList>
            <person name="Kono N."/>
            <person name="Nakamura H."/>
            <person name="Mori M."/>
            <person name="Yoshida Y."/>
            <person name="Ohtoshi R."/>
            <person name="Malay A.D."/>
            <person name="Moran D.A.P."/>
            <person name="Tomita M."/>
            <person name="Numata K."/>
            <person name="Arakawa K."/>
        </authorList>
    </citation>
    <scope>NUCLEOTIDE SEQUENCE</scope>
</reference>
<evidence type="ECO:0000313" key="3">
    <source>
        <dbReference type="Proteomes" id="UP000887116"/>
    </source>
</evidence>
<evidence type="ECO:0000256" key="1">
    <source>
        <dbReference type="SAM" id="MobiDB-lite"/>
    </source>
</evidence>
<comment type="caution">
    <text evidence="2">The sequence shown here is derived from an EMBL/GenBank/DDBJ whole genome shotgun (WGS) entry which is preliminary data.</text>
</comment>